<comment type="subcellular location">
    <subcellularLocation>
        <location evidence="1">Nucleus</location>
        <location evidence="1">Nucleolus</location>
    </subcellularLocation>
</comment>
<keyword evidence="6" id="KW-0539">Nucleus</keyword>
<dbReference type="Pfam" id="PF17903">
    <property type="entry name" value="KH_KRR1_1st"/>
    <property type="match status" value="1"/>
</dbReference>
<dbReference type="Pfam" id="PF22891">
    <property type="entry name" value="KH_PNO1_2nd"/>
    <property type="match status" value="1"/>
</dbReference>
<feature type="compositionally biased region" description="Basic and acidic residues" evidence="9">
    <location>
        <begin position="13"/>
        <end position="26"/>
    </location>
</feature>
<dbReference type="STRING" id="1344416.A0A139AJQ8"/>
<dbReference type="InterPro" id="IPR055211">
    <property type="entry name" value="KH_PNO1_2nd"/>
</dbReference>
<comment type="similarity">
    <text evidence="2">Belongs to the PNO1 family.</text>
</comment>
<dbReference type="SUPFAM" id="SSF54791">
    <property type="entry name" value="Eukaryotic type KH-domain (KH-domain type I)"/>
    <property type="match status" value="1"/>
</dbReference>
<dbReference type="GO" id="GO:0000472">
    <property type="term" value="P:endonucleolytic cleavage to generate mature 5'-end of SSU-rRNA from (SSU-rRNA, 5.8S rRNA, LSU-rRNA)"/>
    <property type="evidence" value="ECO:0007669"/>
    <property type="project" value="EnsemblFungi"/>
</dbReference>
<dbReference type="Proteomes" id="UP000070544">
    <property type="component" value="Unassembled WGS sequence"/>
</dbReference>
<dbReference type="GO" id="GO:0000447">
    <property type="term" value="P:endonucleolytic cleavage in ITS1 to separate SSU-rRNA from 5.8S rRNA and LSU-rRNA from tricistronic rRNA transcript (SSU-rRNA, 5.8S rRNA, LSU-rRNA)"/>
    <property type="evidence" value="ECO:0007669"/>
    <property type="project" value="EnsemblFungi"/>
</dbReference>
<gene>
    <name evidence="11" type="ORF">M427DRAFT_110970</name>
</gene>
<sequence length="211" mass="23360">MEVEDGDASVDGTSEKPHFDKLKASEEVSTSSDFRRIPIPPHRLSPLKENWLKIYSPLVEHMKLQVRMNTRGKAVEIKSSELTEDSGAVQKGADFVKAFALGFDVEDALALLRLDDLYLDTFSLLDIRTLSGDNLSRAIGRVAGKSGRTRYAIENATRTRIVVADTRVSILGSWANIKVARDAICELVLGAAPGKVYSKLRLLSARLKERF</sequence>
<dbReference type="InterPro" id="IPR041174">
    <property type="entry name" value="KRR1-like_KH1"/>
</dbReference>
<dbReference type="SMART" id="SM00322">
    <property type="entry name" value="KH"/>
    <property type="match status" value="1"/>
</dbReference>
<evidence type="ECO:0000313" key="11">
    <source>
        <dbReference type="EMBL" id="KXS16713.1"/>
    </source>
</evidence>
<evidence type="ECO:0000256" key="6">
    <source>
        <dbReference type="ARBA" id="ARBA00023242"/>
    </source>
</evidence>
<reference evidence="11 12" key="1">
    <citation type="journal article" date="2015" name="Genome Biol. Evol.">
        <title>Phylogenomic analyses indicate that early fungi evolved digesting cell walls of algal ancestors of land plants.</title>
        <authorList>
            <person name="Chang Y."/>
            <person name="Wang S."/>
            <person name="Sekimoto S."/>
            <person name="Aerts A.L."/>
            <person name="Choi C."/>
            <person name="Clum A."/>
            <person name="LaButti K.M."/>
            <person name="Lindquist E.A."/>
            <person name="Yee Ngan C."/>
            <person name="Ohm R.A."/>
            <person name="Salamov A.A."/>
            <person name="Grigoriev I.V."/>
            <person name="Spatafora J.W."/>
            <person name="Berbee M.L."/>
        </authorList>
    </citation>
    <scope>NUCLEOTIDE SEQUENCE [LARGE SCALE GENOMIC DNA]</scope>
    <source>
        <strain evidence="11 12">JEL478</strain>
    </source>
</reference>
<evidence type="ECO:0000256" key="7">
    <source>
        <dbReference type="ARBA" id="ARBA00025554"/>
    </source>
</evidence>
<dbReference type="OrthoDB" id="1932641at2759"/>
<dbReference type="InterPro" id="IPR036612">
    <property type="entry name" value="KH_dom_type_1_sf"/>
</dbReference>
<accession>A0A139AJQ8</accession>
<proteinExistence type="inferred from homology"/>
<name>A0A139AJQ8_GONPJ</name>
<comment type="function">
    <text evidence="7">Required for small ribosomal subunit (SSU) synthesis. Has a role in the processing of early nucleolar and late cytoplasmic pre-RNA species.</text>
</comment>
<dbReference type="GO" id="GO:0043248">
    <property type="term" value="P:proteasome assembly"/>
    <property type="evidence" value="ECO:0007669"/>
    <property type="project" value="EnsemblFungi"/>
</dbReference>
<organism evidence="11 12">
    <name type="scientific">Gonapodya prolifera (strain JEL478)</name>
    <name type="common">Monoblepharis prolifera</name>
    <dbReference type="NCBI Taxonomy" id="1344416"/>
    <lineage>
        <taxon>Eukaryota</taxon>
        <taxon>Fungi</taxon>
        <taxon>Fungi incertae sedis</taxon>
        <taxon>Chytridiomycota</taxon>
        <taxon>Chytridiomycota incertae sedis</taxon>
        <taxon>Monoblepharidomycetes</taxon>
        <taxon>Monoblepharidales</taxon>
        <taxon>Gonapodyaceae</taxon>
        <taxon>Gonapodya</taxon>
    </lineage>
</organism>
<keyword evidence="5" id="KW-0694">RNA-binding</keyword>
<dbReference type="Gene3D" id="3.30.1370.10">
    <property type="entry name" value="K Homology domain, type 1"/>
    <property type="match status" value="2"/>
</dbReference>
<dbReference type="AlphaFoldDB" id="A0A139AJQ8"/>
<dbReference type="GO" id="GO:0042134">
    <property type="term" value="F:rRNA primary transcript binding"/>
    <property type="evidence" value="ECO:0007669"/>
    <property type="project" value="EnsemblFungi"/>
</dbReference>
<evidence type="ECO:0000256" key="2">
    <source>
        <dbReference type="ARBA" id="ARBA00007515"/>
    </source>
</evidence>
<dbReference type="GO" id="GO:0042255">
    <property type="term" value="P:ribosome assembly"/>
    <property type="evidence" value="ECO:0007669"/>
    <property type="project" value="EnsemblFungi"/>
</dbReference>
<dbReference type="FunFam" id="3.30.1370.10:FF:000009">
    <property type="entry name" value="RNA-binding protein PNO1"/>
    <property type="match status" value="1"/>
</dbReference>
<evidence type="ECO:0000256" key="8">
    <source>
        <dbReference type="ARBA" id="ARBA00071744"/>
    </source>
</evidence>
<evidence type="ECO:0000256" key="1">
    <source>
        <dbReference type="ARBA" id="ARBA00004604"/>
    </source>
</evidence>
<comment type="subunit">
    <text evidence="3">Component of the small ribosomal subunit, ribosomal RNA processing complex (SSU RRP complex).</text>
</comment>
<keyword evidence="12" id="KW-1185">Reference proteome</keyword>
<evidence type="ECO:0000313" key="12">
    <source>
        <dbReference type="Proteomes" id="UP000070544"/>
    </source>
</evidence>
<evidence type="ECO:0000256" key="3">
    <source>
        <dbReference type="ARBA" id="ARBA00011420"/>
    </source>
</evidence>
<feature type="region of interest" description="Disordered" evidence="9">
    <location>
        <begin position="1"/>
        <end position="27"/>
    </location>
</feature>
<dbReference type="GO" id="GO:0005730">
    <property type="term" value="C:nucleolus"/>
    <property type="evidence" value="ECO:0007669"/>
    <property type="project" value="UniProtKB-SubCell"/>
</dbReference>
<evidence type="ECO:0000256" key="5">
    <source>
        <dbReference type="ARBA" id="ARBA00022884"/>
    </source>
</evidence>
<feature type="domain" description="K Homology" evidence="10">
    <location>
        <begin position="124"/>
        <end position="189"/>
    </location>
</feature>
<dbReference type="CDD" id="cd22391">
    <property type="entry name" value="KH-I_PNO1_rpt1"/>
    <property type="match status" value="1"/>
</dbReference>
<dbReference type="PANTHER" id="PTHR12826">
    <property type="entry name" value="RIBONUCLEASE Y"/>
    <property type="match status" value="1"/>
</dbReference>
<dbReference type="OMA" id="TPLRNNW"/>
<evidence type="ECO:0000259" key="10">
    <source>
        <dbReference type="SMART" id="SM00322"/>
    </source>
</evidence>
<evidence type="ECO:0000256" key="9">
    <source>
        <dbReference type="SAM" id="MobiDB-lite"/>
    </source>
</evidence>
<dbReference type="GO" id="GO:0051082">
    <property type="term" value="F:unfolded protein binding"/>
    <property type="evidence" value="ECO:0007669"/>
    <property type="project" value="EnsemblFungi"/>
</dbReference>
<evidence type="ECO:0000256" key="4">
    <source>
        <dbReference type="ARBA" id="ARBA00016042"/>
    </source>
</evidence>
<dbReference type="PANTHER" id="PTHR12826:SF13">
    <property type="entry name" value="RNA-BINDING PROTEIN PNO1"/>
    <property type="match status" value="1"/>
</dbReference>
<dbReference type="InterPro" id="IPR055212">
    <property type="entry name" value="KH-I_PNO1_first"/>
</dbReference>
<dbReference type="GO" id="GO:0000056">
    <property type="term" value="P:ribosomal small subunit export from nucleus"/>
    <property type="evidence" value="ECO:0007669"/>
    <property type="project" value="EnsemblFungi"/>
</dbReference>
<dbReference type="InterPro" id="IPR004087">
    <property type="entry name" value="KH_dom"/>
</dbReference>
<protein>
    <recommendedName>
        <fullName evidence="4">Pre-rRNA-processing protein PNO1</fullName>
    </recommendedName>
    <alternativeName>
        <fullName evidence="8">Pre-rRNA-processing protein pno1</fullName>
    </alternativeName>
</protein>
<dbReference type="CDD" id="cd22392">
    <property type="entry name" value="KH-I_PNO1_rpt2"/>
    <property type="match status" value="1"/>
</dbReference>
<dbReference type="EMBL" id="KQ965751">
    <property type="protein sequence ID" value="KXS16713.1"/>
    <property type="molecule type" value="Genomic_DNA"/>
</dbReference>